<dbReference type="InterPro" id="IPR026461">
    <property type="entry name" value="Trfase_2_rSAM/seldom_assoc"/>
</dbReference>
<evidence type="ECO:0000256" key="4">
    <source>
        <dbReference type="ARBA" id="ARBA00022679"/>
    </source>
</evidence>
<comment type="subcellular location">
    <subcellularLocation>
        <location evidence="1">Cell membrane</location>
    </subcellularLocation>
</comment>
<dbReference type="Gene3D" id="3.90.550.10">
    <property type="entry name" value="Spore Coat Polysaccharide Biosynthesis Protein SpsA, Chain A"/>
    <property type="match status" value="1"/>
</dbReference>
<keyword evidence="8" id="KW-1185">Reference proteome</keyword>
<dbReference type="Proteomes" id="UP001460072">
    <property type="component" value="Unassembled WGS sequence"/>
</dbReference>
<keyword evidence="4" id="KW-0808">Transferase</keyword>
<organism evidence="7 8">
    <name type="scientific">Flavobacterium aureirubrum</name>
    <dbReference type="NCBI Taxonomy" id="3133147"/>
    <lineage>
        <taxon>Bacteria</taxon>
        <taxon>Pseudomonadati</taxon>
        <taxon>Bacteroidota</taxon>
        <taxon>Flavobacteriia</taxon>
        <taxon>Flavobacteriales</taxon>
        <taxon>Flavobacteriaceae</taxon>
        <taxon>Flavobacterium</taxon>
    </lineage>
</organism>
<evidence type="ECO:0000259" key="6">
    <source>
        <dbReference type="Pfam" id="PF00535"/>
    </source>
</evidence>
<keyword evidence="5" id="KW-0472">Membrane</keyword>
<name>A0ABU9N7V6_9FLAO</name>
<dbReference type="Pfam" id="PF00535">
    <property type="entry name" value="Glycos_transf_2"/>
    <property type="match status" value="1"/>
</dbReference>
<dbReference type="PANTHER" id="PTHR43646:SF2">
    <property type="entry name" value="GLYCOSYLTRANSFERASE 2-LIKE DOMAIN-CONTAINING PROTEIN"/>
    <property type="match status" value="1"/>
</dbReference>
<comment type="caution">
    <text evidence="7">The sequence shown here is derived from an EMBL/GenBank/DDBJ whole genome shotgun (WGS) entry which is preliminary data.</text>
</comment>
<reference evidence="7 8" key="1">
    <citation type="submission" date="2024-03" db="EMBL/GenBank/DDBJ databases">
        <title>Two novel species of the genus Flavobacterium exhibiting potentially degradation of complex polysaccharides.</title>
        <authorList>
            <person name="Lian X."/>
        </authorList>
    </citation>
    <scope>NUCLEOTIDE SEQUENCE [LARGE SCALE GENOMIC DNA]</scope>
    <source>
        <strain evidence="8">j3</strain>
    </source>
</reference>
<dbReference type="RefSeq" id="WP_342696942.1">
    <property type="nucleotide sequence ID" value="NZ_JBCGDO010000025.1"/>
</dbReference>
<evidence type="ECO:0000256" key="5">
    <source>
        <dbReference type="ARBA" id="ARBA00023136"/>
    </source>
</evidence>
<dbReference type="NCBIfam" id="TIGR04283">
    <property type="entry name" value="glyco_like_mftF"/>
    <property type="match status" value="1"/>
</dbReference>
<evidence type="ECO:0000256" key="2">
    <source>
        <dbReference type="ARBA" id="ARBA00022475"/>
    </source>
</evidence>
<dbReference type="InterPro" id="IPR029044">
    <property type="entry name" value="Nucleotide-diphossugar_trans"/>
</dbReference>
<keyword evidence="2" id="KW-1003">Cell membrane</keyword>
<keyword evidence="3" id="KW-0328">Glycosyltransferase</keyword>
<dbReference type="SUPFAM" id="SSF53448">
    <property type="entry name" value="Nucleotide-diphospho-sugar transferases"/>
    <property type="match status" value="1"/>
</dbReference>
<evidence type="ECO:0000313" key="7">
    <source>
        <dbReference type="EMBL" id="MEM0543765.1"/>
    </source>
</evidence>
<dbReference type="InterPro" id="IPR001173">
    <property type="entry name" value="Glyco_trans_2-like"/>
</dbReference>
<gene>
    <name evidence="7" type="ORF">WFZ85_14165</name>
</gene>
<proteinExistence type="predicted"/>
<sequence>MTKISIIIPTLNEVDAIHRLLLYVKKELSKTIPFELIVVDGGSTDGTKNKVQTLHKDVIVLSSAKGRAKQLNAGAKIATGDLLYFLHCDSFPPTDFDLEIFNQVKKGHFSGCFRMKFDDAHPVLWVSQWFTRFNHISCRGGDQSLFVTKLLFDEMGGYNENYSIYEDNEIIKRLYQNSKFVVIPKYVITSARRYKKNGVLRLQYHFAIIHLKRRFGHSTESMLKYYKKNIS</sequence>
<feature type="domain" description="Glycosyltransferase 2-like" evidence="6">
    <location>
        <begin position="5"/>
        <end position="132"/>
    </location>
</feature>
<evidence type="ECO:0000256" key="1">
    <source>
        <dbReference type="ARBA" id="ARBA00004236"/>
    </source>
</evidence>
<protein>
    <submittedName>
        <fullName evidence="7">TIGR04283 family arsenosugar biosynthesis glycosyltransferase</fullName>
    </submittedName>
</protein>
<dbReference type="CDD" id="cd02522">
    <property type="entry name" value="GT_2_like_a"/>
    <property type="match status" value="1"/>
</dbReference>
<accession>A0ABU9N7V6</accession>
<dbReference type="PANTHER" id="PTHR43646">
    <property type="entry name" value="GLYCOSYLTRANSFERASE"/>
    <property type="match status" value="1"/>
</dbReference>
<dbReference type="EMBL" id="JBCGDO010000025">
    <property type="protein sequence ID" value="MEM0543765.1"/>
    <property type="molecule type" value="Genomic_DNA"/>
</dbReference>
<evidence type="ECO:0000313" key="8">
    <source>
        <dbReference type="Proteomes" id="UP001460072"/>
    </source>
</evidence>
<evidence type="ECO:0000256" key="3">
    <source>
        <dbReference type="ARBA" id="ARBA00022676"/>
    </source>
</evidence>